<dbReference type="AlphaFoldDB" id="A0A814NVX8"/>
<keyword evidence="1" id="KW-0812">Transmembrane</keyword>
<evidence type="ECO:0000313" key="4">
    <source>
        <dbReference type="EMBL" id="CAF1099156.1"/>
    </source>
</evidence>
<comment type="caution">
    <text evidence="4">The sequence shown here is derived from an EMBL/GenBank/DDBJ whole genome shotgun (WGS) entry which is preliminary data.</text>
</comment>
<evidence type="ECO:0000313" key="3">
    <source>
        <dbReference type="EMBL" id="CAF1089235.1"/>
    </source>
</evidence>
<evidence type="ECO:0000256" key="1">
    <source>
        <dbReference type="SAM" id="Phobius"/>
    </source>
</evidence>
<keyword evidence="1" id="KW-1133">Transmembrane helix</keyword>
<feature type="transmembrane region" description="Helical" evidence="1">
    <location>
        <begin position="198"/>
        <end position="218"/>
    </location>
</feature>
<proteinExistence type="predicted"/>
<dbReference type="EMBL" id="CAJNOM010000121">
    <property type="protein sequence ID" value="CAF1089235.1"/>
    <property type="molecule type" value="Genomic_DNA"/>
</dbReference>
<sequence>MIAAFVHMSSATTRIDVIKQDCSTLADNMECANNETKNACDAKAIDLEKYNDTTQITNVLNNLTSKNSDLISALKLTTENSLAQSLQTISVAIAAIVQATVRLIPFLIDTSSNLAGIVFSMKSLKEIILKLTSTTLTSLTTSLKLTLRKSVQEVMKLGDNLLYSISDTVSTQIANIKKAFGNILDDIFQKILPQVANLPGAISFLVTTVFALLLRLQYLINNYTNDIRDDVFFLLISVIASLEDKMNPIITILTDTLSAVQGCDTCLNTAMNPNSYSTMTRRRRSIKQLV</sequence>
<keyword evidence="5" id="KW-1185">Reference proteome</keyword>
<dbReference type="Proteomes" id="UP000663832">
    <property type="component" value="Unassembled WGS sequence"/>
</dbReference>
<keyword evidence="1" id="KW-0472">Membrane</keyword>
<dbReference type="OrthoDB" id="10086035at2759"/>
<accession>A0A814NVX8</accession>
<evidence type="ECO:0000313" key="5">
    <source>
        <dbReference type="Proteomes" id="UP000663832"/>
    </source>
</evidence>
<protein>
    <submittedName>
        <fullName evidence="4">Uncharacterized protein</fullName>
    </submittedName>
</protein>
<dbReference type="EMBL" id="CAJNOI010000046">
    <property type="protein sequence ID" value="CAF0932633.1"/>
    <property type="molecule type" value="Genomic_DNA"/>
</dbReference>
<reference evidence="4" key="1">
    <citation type="submission" date="2021-02" db="EMBL/GenBank/DDBJ databases">
        <authorList>
            <person name="Nowell W R."/>
        </authorList>
    </citation>
    <scope>NUCLEOTIDE SEQUENCE</scope>
</reference>
<gene>
    <name evidence="2" type="ORF">BJG266_LOCUS12184</name>
    <name evidence="3" type="ORF">QVE165_LOCUS19669</name>
    <name evidence="4" type="ORF">QVE165_LOCUS20199</name>
</gene>
<dbReference type="Proteomes" id="UP000663877">
    <property type="component" value="Unassembled WGS sequence"/>
</dbReference>
<name>A0A814NVX8_9BILA</name>
<evidence type="ECO:0000313" key="2">
    <source>
        <dbReference type="EMBL" id="CAF0932633.1"/>
    </source>
</evidence>
<organism evidence="4 5">
    <name type="scientific">Adineta steineri</name>
    <dbReference type="NCBI Taxonomy" id="433720"/>
    <lineage>
        <taxon>Eukaryota</taxon>
        <taxon>Metazoa</taxon>
        <taxon>Spiralia</taxon>
        <taxon>Gnathifera</taxon>
        <taxon>Rotifera</taxon>
        <taxon>Eurotatoria</taxon>
        <taxon>Bdelloidea</taxon>
        <taxon>Adinetida</taxon>
        <taxon>Adinetidae</taxon>
        <taxon>Adineta</taxon>
    </lineage>
</organism>
<dbReference type="EMBL" id="CAJNOM010000126">
    <property type="protein sequence ID" value="CAF1099156.1"/>
    <property type="molecule type" value="Genomic_DNA"/>
</dbReference>